<keyword evidence="4" id="KW-1185">Reference proteome</keyword>
<evidence type="ECO:0000256" key="2">
    <source>
        <dbReference type="SAM" id="SignalP"/>
    </source>
</evidence>
<comment type="caution">
    <text evidence="3">The sequence shown here is derived from an EMBL/GenBank/DDBJ whole genome shotgun (WGS) entry which is preliminary data.</text>
</comment>
<evidence type="ECO:0000313" key="4">
    <source>
        <dbReference type="Proteomes" id="UP000309673"/>
    </source>
</evidence>
<dbReference type="Proteomes" id="UP000309673">
    <property type="component" value="Unassembled WGS sequence"/>
</dbReference>
<accession>A0A4U0F7V7</accession>
<evidence type="ECO:0000256" key="1">
    <source>
        <dbReference type="SAM" id="MobiDB-lite"/>
    </source>
</evidence>
<dbReference type="OrthoDB" id="2653555at2"/>
<proteinExistence type="predicted"/>
<name>A0A4U0F7V7_9BACL</name>
<dbReference type="RefSeq" id="WP_136778975.1">
    <property type="nucleotide sequence ID" value="NZ_SUPK01000008.1"/>
</dbReference>
<feature type="chain" id="PRO_5039414514" evidence="2">
    <location>
        <begin position="25"/>
        <end position="248"/>
    </location>
</feature>
<dbReference type="AlphaFoldDB" id="A0A4U0F7V7"/>
<organism evidence="3 4">
    <name type="scientific">Cohnella pontilimi</name>
    <dbReference type="NCBI Taxonomy" id="2564100"/>
    <lineage>
        <taxon>Bacteria</taxon>
        <taxon>Bacillati</taxon>
        <taxon>Bacillota</taxon>
        <taxon>Bacilli</taxon>
        <taxon>Bacillales</taxon>
        <taxon>Paenibacillaceae</taxon>
        <taxon>Cohnella</taxon>
    </lineage>
</organism>
<gene>
    <name evidence="3" type="ORF">E5161_16720</name>
</gene>
<evidence type="ECO:0000313" key="3">
    <source>
        <dbReference type="EMBL" id="TJY40785.1"/>
    </source>
</evidence>
<reference evidence="3 4" key="1">
    <citation type="submission" date="2019-04" db="EMBL/GenBank/DDBJ databases">
        <title>Cohnella sp. nov., isolated from soil.</title>
        <authorList>
            <person name="Kim W."/>
        </authorList>
    </citation>
    <scope>NUCLEOTIDE SEQUENCE [LARGE SCALE GENOMIC DNA]</scope>
    <source>
        <strain evidence="3 4">CAU 1483</strain>
    </source>
</reference>
<keyword evidence="2" id="KW-0732">Signal</keyword>
<sequence length="248" mass="27761">MFLSRLARLTGALVLIGCMSACNYQDYHSKSLQDYGSRQRDDPKTARVRSFGNYSADPGRHENQYFEYSADLSRRVSGLPGIYTALVFVTDRNAYVGIMTDWSATGTKARGGRNLTEQDNSGTMEGVYDINSGSSKWDNRQLATPYNSYFTHKDVSDLSSELRQTIGDTIRRAHPTVQEVHVSGNREFVNQLVEFAKLSWAGRSLNEVTPQFNQLVRYMFGMGHEIPVPLYEHDGDSPGGVGPEPQAR</sequence>
<feature type="region of interest" description="Disordered" evidence="1">
    <location>
        <begin position="229"/>
        <end position="248"/>
    </location>
</feature>
<dbReference type="EMBL" id="SUPK01000008">
    <property type="protein sequence ID" value="TJY40785.1"/>
    <property type="molecule type" value="Genomic_DNA"/>
</dbReference>
<protein>
    <submittedName>
        <fullName evidence="3">Uncharacterized protein</fullName>
    </submittedName>
</protein>
<feature type="signal peptide" evidence="2">
    <location>
        <begin position="1"/>
        <end position="24"/>
    </location>
</feature>